<dbReference type="Pfam" id="PF00440">
    <property type="entry name" value="TetR_N"/>
    <property type="match status" value="1"/>
</dbReference>
<evidence type="ECO:0000259" key="3">
    <source>
        <dbReference type="PROSITE" id="PS50977"/>
    </source>
</evidence>
<dbReference type="SUPFAM" id="SSF46689">
    <property type="entry name" value="Homeodomain-like"/>
    <property type="match status" value="1"/>
</dbReference>
<dbReference type="InterPro" id="IPR050624">
    <property type="entry name" value="HTH-type_Tx_Regulator"/>
</dbReference>
<dbReference type="PRINTS" id="PR00455">
    <property type="entry name" value="HTHTETR"/>
</dbReference>
<dbReference type="PANTHER" id="PTHR43479">
    <property type="entry name" value="ACREF/ENVCD OPERON REPRESSOR-RELATED"/>
    <property type="match status" value="1"/>
</dbReference>
<name>A0ABZ0U8X5_9FIRM</name>
<gene>
    <name evidence="4" type="primary">slmA_2</name>
    <name evidence="4" type="ORF">BLCOC_20250</name>
</gene>
<dbReference type="PANTHER" id="PTHR43479:SF11">
    <property type="entry name" value="ACREF_ENVCD OPERON REPRESSOR-RELATED"/>
    <property type="match status" value="1"/>
</dbReference>
<proteinExistence type="predicted"/>
<dbReference type="EMBL" id="CP136422">
    <property type="protein sequence ID" value="WPX73675.1"/>
    <property type="molecule type" value="Genomic_DNA"/>
</dbReference>
<accession>A0ABZ0U8X5</accession>
<keyword evidence="1 2" id="KW-0238">DNA-binding</keyword>
<evidence type="ECO:0000256" key="2">
    <source>
        <dbReference type="PROSITE-ProRule" id="PRU00335"/>
    </source>
</evidence>
<keyword evidence="5" id="KW-1185">Reference proteome</keyword>
<dbReference type="PROSITE" id="PS50977">
    <property type="entry name" value="HTH_TETR_2"/>
    <property type="match status" value="1"/>
</dbReference>
<evidence type="ECO:0000256" key="1">
    <source>
        <dbReference type="ARBA" id="ARBA00023125"/>
    </source>
</evidence>
<dbReference type="InterPro" id="IPR001647">
    <property type="entry name" value="HTH_TetR"/>
</dbReference>
<dbReference type="InterPro" id="IPR009057">
    <property type="entry name" value="Homeodomain-like_sf"/>
</dbReference>
<reference evidence="4" key="1">
    <citation type="submission" date="2023-10" db="EMBL/GenBank/DDBJ databases">
        <title>Genome sequence of Blautia coccoides DSM 935.</title>
        <authorList>
            <person name="Boeer T."/>
            <person name="Bengelsdorf F.R."/>
            <person name="Daniel R."/>
            <person name="Poehlein A."/>
        </authorList>
    </citation>
    <scope>NUCLEOTIDE SEQUENCE [LARGE SCALE GENOMIC DNA]</scope>
    <source>
        <strain evidence="4">DSM 935</strain>
    </source>
</reference>
<organism evidence="4 5">
    <name type="scientific">Blautia producta</name>
    <dbReference type="NCBI Taxonomy" id="33035"/>
    <lineage>
        <taxon>Bacteria</taxon>
        <taxon>Bacillati</taxon>
        <taxon>Bacillota</taxon>
        <taxon>Clostridia</taxon>
        <taxon>Lachnospirales</taxon>
        <taxon>Lachnospiraceae</taxon>
        <taxon>Blautia</taxon>
    </lineage>
</organism>
<dbReference type="Gene3D" id="1.10.357.10">
    <property type="entry name" value="Tetracycline Repressor, domain 2"/>
    <property type="match status" value="1"/>
</dbReference>
<evidence type="ECO:0000313" key="5">
    <source>
        <dbReference type="Proteomes" id="UP001325248"/>
    </source>
</evidence>
<sequence>MPRTIKKPEERRQEIIVTALELFAENGYDNTTIQDIANRLGIATGLCYRYFKSKQDIFRATSEYYAQQAIEHLSTSTASSLTAIEELNLIIRSLLEFALKHNEFEASYHKEPEISANRLDQLSMQIVERMIPIINKGCKEQTFVCDDVKNTSIFLTFGIMHMIHLEMPMINAKNYILSYVPLIKELCVNVLKIKDDVELGSEWNNL</sequence>
<protein>
    <submittedName>
        <fullName evidence="4">Nucleoid occlusion factor SlmA</fullName>
    </submittedName>
</protein>
<feature type="domain" description="HTH tetR-type" evidence="3">
    <location>
        <begin position="9"/>
        <end position="69"/>
    </location>
</feature>
<dbReference type="Proteomes" id="UP001325248">
    <property type="component" value="Chromosome"/>
</dbReference>
<evidence type="ECO:0000313" key="4">
    <source>
        <dbReference type="EMBL" id="WPX73675.1"/>
    </source>
</evidence>
<feature type="DNA-binding region" description="H-T-H motif" evidence="2">
    <location>
        <begin position="32"/>
        <end position="51"/>
    </location>
</feature>